<dbReference type="Pfam" id="PF22003">
    <property type="entry name" value="MrkDrd"/>
    <property type="match status" value="1"/>
</dbReference>
<reference evidence="6 7" key="2">
    <citation type="journal article" date="2017" name="Int. J. Syst. Evol. Microbiol.">
        <title>Pseudomonas furukawaii sp. nov., a polychlorinated biphenyl-degrading bacterium isolated from biphenyl-contaminated soil in Japan.</title>
        <authorList>
            <person name="Kimura N."/>
            <person name="Watanabe T."/>
            <person name="Suenaga H."/>
            <person name="Fujihara H."/>
            <person name="Futagami T."/>
            <person name="Goto M."/>
            <person name="Hanada S."/>
            <person name="Hirose J."/>
        </authorList>
    </citation>
    <scope>NUCLEOTIDE SEQUENCE [LARGE SCALE GENOMIC DNA]</scope>
    <source>
        <strain evidence="7">DSM 10086 / NBRC 110670 / KF707</strain>
    </source>
</reference>
<evidence type="ECO:0000256" key="1">
    <source>
        <dbReference type="ARBA" id="ARBA00004561"/>
    </source>
</evidence>
<dbReference type="RefSeq" id="WP_003452084.1">
    <property type="nucleotide sequence ID" value="NZ_AJMR01000159.1"/>
</dbReference>
<feature type="domain" description="Fimbrial-type adhesion" evidence="4">
    <location>
        <begin position="195"/>
        <end position="321"/>
    </location>
</feature>
<sequence length="322" mass="34710">MRYILCTVFLVSSYQTFACQLRTKGETRHVFPATLSVPRDLPVGGVIYDTQGWVGTGEAYVNCGGLFQHYMGTGFTSTTKVPGMSGVYTTSLDGIGIKVAWANSLKDLPSSPNAAEIMQYPRNRRAIGVNHYTPAQRWWIQLIKTKPSPESGVLTAAPARIYYDNELTNELIFTPSMVVVNARSCRLGGDGGVGNINVKLDPAPIRDFTGVGSTSTPKAFRIPLNCDPEVRVSYTISGLYEGEGAVLKNTQGAGMARGIGVQLLKAYGDDGAVVLGRKTAFGNTGAVGGSMPIPLVARYYQIEPEVTPGEINILGYLTLYYE</sequence>
<evidence type="ECO:0000259" key="4">
    <source>
        <dbReference type="Pfam" id="PF00419"/>
    </source>
</evidence>
<comment type="similarity">
    <text evidence="2">Belongs to the fimbrial protein family.</text>
</comment>
<gene>
    <name evidence="6" type="ORF">KF707C_24940</name>
</gene>
<dbReference type="InterPro" id="IPR054160">
    <property type="entry name" value="MrkD_recept-bd"/>
</dbReference>
<dbReference type="EMBL" id="AP014862">
    <property type="protein sequence ID" value="BAU74182.1"/>
    <property type="molecule type" value="Genomic_DNA"/>
</dbReference>
<evidence type="ECO:0000313" key="6">
    <source>
        <dbReference type="EMBL" id="BAU74182.1"/>
    </source>
</evidence>
<dbReference type="AlphaFoldDB" id="A0AAD1C135"/>
<dbReference type="SUPFAM" id="SSF49401">
    <property type="entry name" value="Bacterial adhesins"/>
    <property type="match status" value="1"/>
</dbReference>
<dbReference type="PANTHER" id="PTHR33420">
    <property type="entry name" value="FIMBRIAL SUBUNIT ELFA-RELATED"/>
    <property type="match status" value="1"/>
</dbReference>
<dbReference type="GO" id="GO:0009289">
    <property type="term" value="C:pilus"/>
    <property type="evidence" value="ECO:0007669"/>
    <property type="project" value="UniProtKB-SubCell"/>
</dbReference>
<dbReference type="InterPro" id="IPR050263">
    <property type="entry name" value="Bact_Fimbrial_Adh_Pro"/>
</dbReference>
<evidence type="ECO:0000256" key="2">
    <source>
        <dbReference type="ARBA" id="ARBA00006671"/>
    </source>
</evidence>
<organism evidence="6 7">
    <name type="scientific">Metapseudomonas furukawaii</name>
    <name type="common">Pseudomonas furukawaii</name>
    <dbReference type="NCBI Taxonomy" id="1149133"/>
    <lineage>
        <taxon>Bacteria</taxon>
        <taxon>Pseudomonadati</taxon>
        <taxon>Pseudomonadota</taxon>
        <taxon>Gammaproteobacteria</taxon>
        <taxon>Pseudomonadales</taxon>
        <taxon>Pseudomonadaceae</taxon>
        <taxon>Metapseudomonas</taxon>
    </lineage>
</organism>
<dbReference type="InterPro" id="IPR000259">
    <property type="entry name" value="Adhesion_dom_fimbrial"/>
</dbReference>
<accession>A0AAD1C135</accession>
<comment type="subcellular location">
    <subcellularLocation>
        <location evidence="1">Fimbrium</location>
    </subcellularLocation>
</comment>
<dbReference type="Pfam" id="PF00419">
    <property type="entry name" value="Fimbrial"/>
    <property type="match status" value="1"/>
</dbReference>
<protein>
    <submittedName>
        <fullName evidence="6">Fimbrial adhesin</fullName>
    </submittedName>
</protein>
<dbReference type="Proteomes" id="UP000218554">
    <property type="component" value="Chromosome"/>
</dbReference>
<keyword evidence="3" id="KW-0281">Fimbrium</keyword>
<dbReference type="KEGG" id="pfuw:KF707C_24940"/>
<dbReference type="GO" id="GO:0043709">
    <property type="term" value="P:cell adhesion involved in single-species biofilm formation"/>
    <property type="evidence" value="ECO:0007669"/>
    <property type="project" value="TreeGrafter"/>
</dbReference>
<evidence type="ECO:0000256" key="3">
    <source>
        <dbReference type="ARBA" id="ARBA00023263"/>
    </source>
</evidence>
<reference evidence="7" key="1">
    <citation type="submission" date="2015-05" db="EMBL/GenBank/DDBJ databases">
        <title>Draft genome sequencing of a biphenyl-degrading bacterium, Pseudomonas balearica KF707 (=NBRC110670).</title>
        <authorList>
            <person name="Kimura N."/>
            <person name="Hirose J."/>
            <person name="Watanabe T."/>
            <person name="Suenaga H."/>
            <person name="Fujihara H."/>
            <person name="Noguchi M."/>
            <person name="Hashimoto M."/>
            <person name="Shimodaira J."/>
            <person name="Tsuchikane K."/>
            <person name="Hosoyama A."/>
            <person name="Yamazoe A."/>
            <person name="Fujita N."/>
            <person name="Furukawa K."/>
        </authorList>
    </citation>
    <scope>NUCLEOTIDE SEQUENCE [LARGE SCALE GENOMIC DNA]</scope>
    <source>
        <strain evidence="7">DSM 10086 / NBRC 110670 / KF707</strain>
    </source>
</reference>
<evidence type="ECO:0000313" key="7">
    <source>
        <dbReference type="Proteomes" id="UP000218554"/>
    </source>
</evidence>
<dbReference type="InterPro" id="IPR008966">
    <property type="entry name" value="Adhesion_dom_sf"/>
</dbReference>
<feature type="domain" description="MrkD-like receptor binding" evidence="5">
    <location>
        <begin position="36"/>
        <end position="169"/>
    </location>
</feature>
<dbReference type="Gene3D" id="2.60.40.3310">
    <property type="match status" value="1"/>
</dbReference>
<proteinExistence type="inferred from homology"/>
<dbReference type="Gene3D" id="2.60.40.1090">
    <property type="entry name" value="Fimbrial-type adhesion domain"/>
    <property type="match status" value="1"/>
</dbReference>
<evidence type="ECO:0000259" key="5">
    <source>
        <dbReference type="Pfam" id="PF22003"/>
    </source>
</evidence>
<dbReference type="InterPro" id="IPR036937">
    <property type="entry name" value="Adhesion_dom_fimbrial_sf"/>
</dbReference>
<keyword evidence="7" id="KW-1185">Reference proteome</keyword>
<dbReference type="PANTHER" id="PTHR33420:SF14">
    <property type="entry name" value="TYPE 1 FIMBRIN D-MANNOSE SPECIFIC ADHESIN"/>
    <property type="match status" value="1"/>
</dbReference>
<name>A0AAD1C135_METFU</name>